<reference evidence="4" key="1">
    <citation type="submission" date="2016-09" db="EMBL/GenBank/DDBJ databases">
        <authorList>
            <person name="Wibberg D."/>
        </authorList>
    </citation>
    <scope>NUCLEOTIDE SEQUENCE [LARGE SCALE GENOMIC DNA]</scope>
</reference>
<dbReference type="Pfam" id="PF02021">
    <property type="entry name" value="UPF0102"/>
    <property type="match status" value="1"/>
</dbReference>
<proteinExistence type="inferred from homology"/>
<dbReference type="EMBL" id="FMJB01000061">
    <property type="protein sequence ID" value="SCM68826.1"/>
    <property type="molecule type" value="Genomic_DNA"/>
</dbReference>
<name>A0A1M4N6R8_9RHOB</name>
<keyword evidence="4" id="KW-1185">Reference proteome</keyword>
<dbReference type="RefSeq" id="WP_072707796.1">
    <property type="nucleotide sequence ID" value="NZ_FMJB01000061.1"/>
</dbReference>
<dbReference type="SUPFAM" id="SSF52980">
    <property type="entry name" value="Restriction endonuclease-like"/>
    <property type="match status" value="1"/>
</dbReference>
<dbReference type="Proteomes" id="UP000184085">
    <property type="component" value="Unassembled WGS sequence"/>
</dbReference>
<dbReference type="InterPro" id="IPR011856">
    <property type="entry name" value="tRNA_endonuc-like_dom_sf"/>
</dbReference>
<dbReference type="PANTHER" id="PTHR34039:SF1">
    <property type="entry name" value="UPF0102 PROTEIN YRAN"/>
    <property type="match status" value="1"/>
</dbReference>
<dbReference type="AlphaFoldDB" id="A0A1M4N6R8"/>
<comment type="similarity">
    <text evidence="1 2">Belongs to the UPF0102 family.</text>
</comment>
<dbReference type="InterPro" id="IPR003509">
    <property type="entry name" value="UPF0102_YraN-like"/>
</dbReference>
<evidence type="ECO:0000256" key="1">
    <source>
        <dbReference type="ARBA" id="ARBA00006738"/>
    </source>
</evidence>
<evidence type="ECO:0000313" key="3">
    <source>
        <dbReference type="EMBL" id="SCM68826.1"/>
    </source>
</evidence>
<sequence length="118" mass="12976">MSGMVSYLAGHAAEKSVALKYQSEGHKILARRWRGKSGEIDIVAENASGLVFIEVKASKTHGRAAEALGYRQQQRLMRAAQEYAAIHMGRLDVDMRVDVALMDNFGDIQILENALMAA</sequence>
<protein>
    <recommendedName>
        <fullName evidence="2">UPF0102 protein KARMA_3056</fullName>
    </recommendedName>
</protein>
<dbReference type="PANTHER" id="PTHR34039">
    <property type="entry name" value="UPF0102 PROTEIN YRAN"/>
    <property type="match status" value="1"/>
</dbReference>
<organism evidence="3 4">
    <name type="scientific">Donghicola eburneus</name>
    <dbReference type="NCBI Taxonomy" id="393278"/>
    <lineage>
        <taxon>Bacteria</taxon>
        <taxon>Pseudomonadati</taxon>
        <taxon>Pseudomonadota</taxon>
        <taxon>Alphaproteobacteria</taxon>
        <taxon>Rhodobacterales</taxon>
        <taxon>Roseobacteraceae</taxon>
        <taxon>Donghicola</taxon>
    </lineage>
</organism>
<evidence type="ECO:0000256" key="2">
    <source>
        <dbReference type="HAMAP-Rule" id="MF_00048"/>
    </source>
</evidence>
<accession>A0A1M4N6R8</accession>
<dbReference type="GO" id="GO:0003676">
    <property type="term" value="F:nucleic acid binding"/>
    <property type="evidence" value="ECO:0007669"/>
    <property type="project" value="InterPro"/>
</dbReference>
<evidence type="ECO:0000313" key="4">
    <source>
        <dbReference type="Proteomes" id="UP000184085"/>
    </source>
</evidence>
<gene>
    <name evidence="3" type="ORF">KARMA_3056</name>
</gene>
<dbReference type="HAMAP" id="MF_00048">
    <property type="entry name" value="UPF0102"/>
    <property type="match status" value="1"/>
</dbReference>
<dbReference type="InterPro" id="IPR011335">
    <property type="entry name" value="Restrct_endonuc-II-like"/>
</dbReference>
<dbReference type="Gene3D" id="3.40.1350.10">
    <property type="match status" value="1"/>
</dbReference>